<keyword evidence="2" id="KW-0238">DNA-binding</keyword>
<evidence type="ECO:0000259" key="5">
    <source>
        <dbReference type="PROSITE" id="PS51005"/>
    </source>
</evidence>
<dbReference type="GO" id="GO:0006355">
    <property type="term" value="P:regulation of DNA-templated transcription"/>
    <property type="evidence" value="ECO:0007669"/>
    <property type="project" value="InterPro"/>
</dbReference>
<dbReference type="InterPro" id="IPR003441">
    <property type="entry name" value="NAC-dom"/>
</dbReference>
<organism evidence="6 7">
    <name type="scientific">Solanum verrucosum</name>
    <dbReference type="NCBI Taxonomy" id="315347"/>
    <lineage>
        <taxon>Eukaryota</taxon>
        <taxon>Viridiplantae</taxon>
        <taxon>Streptophyta</taxon>
        <taxon>Embryophyta</taxon>
        <taxon>Tracheophyta</taxon>
        <taxon>Spermatophyta</taxon>
        <taxon>Magnoliopsida</taxon>
        <taxon>eudicotyledons</taxon>
        <taxon>Gunneridae</taxon>
        <taxon>Pentapetalae</taxon>
        <taxon>asterids</taxon>
        <taxon>lamiids</taxon>
        <taxon>Solanales</taxon>
        <taxon>Solanaceae</taxon>
        <taxon>Solanoideae</taxon>
        <taxon>Solaneae</taxon>
        <taxon>Solanum</taxon>
    </lineage>
</organism>
<gene>
    <name evidence="6" type="ORF">MTR67_032660</name>
</gene>
<dbReference type="Pfam" id="PF02365">
    <property type="entry name" value="NAM"/>
    <property type="match status" value="1"/>
</dbReference>
<reference evidence="6" key="1">
    <citation type="submission" date="2023-08" db="EMBL/GenBank/DDBJ databases">
        <title>A de novo genome assembly of Solanum verrucosum Schlechtendal, a Mexican diploid species geographically isolated from the other diploid A-genome species in potato relatives.</title>
        <authorList>
            <person name="Hosaka K."/>
        </authorList>
    </citation>
    <scope>NUCLEOTIDE SEQUENCE</scope>
    <source>
        <tissue evidence="6">Young leaves</tissue>
    </source>
</reference>
<proteinExistence type="predicted"/>
<dbReference type="Proteomes" id="UP001234989">
    <property type="component" value="Chromosome 7"/>
</dbReference>
<keyword evidence="1" id="KW-0805">Transcription regulation</keyword>
<evidence type="ECO:0000313" key="6">
    <source>
        <dbReference type="EMBL" id="WMV39275.1"/>
    </source>
</evidence>
<keyword evidence="3" id="KW-0804">Transcription</keyword>
<dbReference type="InterPro" id="IPR036093">
    <property type="entry name" value="NAC_dom_sf"/>
</dbReference>
<evidence type="ECO:0000256" key="1">
    <source>
        <dbReference type="ARBA" id="ARBA00023015"/>
    </source>
</evidence>
<name>A0AAF0ZI72_SOLVR</name>
<keyword evidence="7" id="KW-1185">Reference proteome</keyword>
<evidence type="ECO:0000256" key="3">
    <source>
        <dbReference type="ARBA" id="ARBA00023163"/>
    </source>
</evidence>
<dbReference type="PANTHER" id="PTHR31719">
    <property type="entry name" value="NAC TRANSCRIPTION FACTOR 56"/>
    <property type="match status" value="1"/>
</dbReference>
<evidence type="ECO:0000256" key="2">
    <source>
        <dbReference type="ARBA" id="ARBA00023125"/>
    </source>
</evidence>
<keyword evidence="4" id="KW-0539">Nucleus</keyword>
<dbReference type="Gene3D" id="2.170.150.80">
    <property type="entry name" value="NAC domain"/>
    <property type="match status" value="1"/>
</dbReference>
<dbReference type="EMBL" id="CP133618">
    <property type="protein sequence ID" value="WMV39275.1"/>
    <property type="molecule type" value="Genomic_DNA"/>
</dbReference>
<evidence type="ECO:0000256" key="4">
    <source>
        <dbReference type="ARBA" id="ARBA00023242"/>
    </source>
</evidence>
<dbReference type="SUPFAM" id="SSF101941">
    <property type="entry name" value="NAC domain"/>
    <property type="match status" value="1"/>
</dbReference>
<sequence length="222" mass="25652">MARGKGSRLGYIFSPKNIEVIKYLVGFTRDEPLPNQNQYMEVVNLYAENEPWQIFEGTNSYTRYFITPQKKQNPKWKRVSRTVGKGTWKPQGKGKEVFDNKGRLMGYVKSLKYTYGKSDNKNANGEWLMMEYYLNDGYLEAREIKNKGYVICKIKKKRKPNDDNENGVSDENMNDIEKLIDSSLQLDNDINVEEDDVGNEVLAILDKEDDGDPNVECLEGHP</sequence>
<protein>
    <recommendedName>
        <fullName evidence="5">NAC domain-containing protein</fullName>
    </recommendedName>
</protein>
<dbReference type="PROSITE" id="PS51005">
    <property type="entry name" value="NAC"/>
    <property type="match status" value="1"/>
</dbReference>
<dbReference type="GO" id="GO:0003677">
    <property type="term" value="F:DNA binding"/>
    <property type="evidence" value="ECO:0007669"/>
    <property type="project" value="UniProtKB-KW"/>
</dbReference>
<feature type="domain" description="NAC" evidence="5">
    <location>
        <begin position="7"/>
        <end position="157"/>
    </location>
</feature>
<evidence type="ECO:0000313" key="7">
    <source>
        <dbReference type="Proteomes" id="UP001234989"/>
    </source>
</evidence>
<dbReference type="PANTHER" id="PTHR31719:SF43">
    <property type="entry name" value="NAC TRANSCRIPTION FACTOR 56"/>
    <property type="match status" value="1"/>
</dbReference>
<dbReference type="AlphaFoldDB" id="A0AAF0ZI72"/>
<accession>A0AAF0ZI72</accession>